<dbReference type="EMBL" id="CM034407">
    <property type="protein sequence ID" value="KAJ0172513.1"/>
    <property type="molecule type" value="Genomic_DNA"/>
</dbReference>
<dbReference type="Proteomes" id="UP000824533">
    <property type="component" value="Linkage Group LG21"/>
</dbReference>
<name>A0ACC1CLV7_9NEOP</name>
<protein>
    <submittedName>
        <fullName evidence="1">Uncharacterized protein</fullName>
    </submittedName>
</protein>
<evidence type="ECO:0000313" key="1">
    <source>
        <dbReference type="EMBL" id="KAJ0172513.1"/>
    </source>
</evidence>
<organism evidence="1 2">
    <name type="scientific">Dendrolimus kikuchii</name>
    <dbReference type="NCBI Taxonomy" id="765133"/>
    <lineage>
        <taxon>Eukaryota</taxon>
        <taxon>Metazoa</taxon>
        <taxon>Ecdysozoa</taxon>
        <taxon>Arthropoda</taxon>
        <taxon>Hexapoda</taxon>
        <taxon>Insecta</taxon>
        <taxon>Pterygota</taxon>
        <taxon>Neoptera</taxon>
        <taxon>Endopterygota</taxon>
        <taxon>Lepidoptera</taxon>
        <taxon>Glossata</taxon>
        <taxon>Ditrysia</taxon>
        <taxon>Bombycoidea</taxon>
        <taxon>Lasiocampidae</taxon>
        <taxon>Dendrolimus</taxon>
    </lineage>
</organism>
<gene>
    <name evidence="1" type="ORF">K1T71_011652</name>
</gene>
<evidence type="ECO:0000313" key="2">
    <source>
        <dbReference type="Proteomes" id="UP000824533"/>
    </source>
</evidence>
<comment type="caution">
    <text evidence="1">The sequence shown here is derived from an EMBL/GenBank/DDBJ whole genome shotgun (WGS) entry which is preliminary data.</text>
</comment>
<accession>A0ACC1CLV7</accession>
<reference evidence="1 2" key="1">
    <citation type="journal article" date="2021" name="Front. Genet.">
        <title>Chromosome-Level Genome Assembly Reveals Significant Gene Expansion in the Toll and IMD Signaling Pathways of Dendrolimus kikuchii.</title>
        <authorList>
            <person name="Zhou J."/>
            <person name="Wu P."/>
            <person name="Xiong Z."/>
            <person name="Liu N."/>
            <person name="Zhao N."/>
            <person name="Ji M."/>
            <person name="Qiu Y."/>
            <person name="Yang B."/>
        </authorList>
    </citation>
    <scope>NUCLEOTIDE SEQUENCE [LARGE SCALE GENOMIC DNA]</scope>
    <source>
        <strain evidence="1">Ann1</strain>
    </source>
</reference>
<keyword evidence="2" id="KW-1185">Reference proteome</keyword>
<proteinExistence type="predicted"/>
<sequence>MFKYLGLLLLTIGVPALRAEDPTAGTELMMTFLIHRHGDRTPVETSLTYSTDSDALDALSAPYGYGQLTDEGKRTAYKLGKFIRGRYDELLSEKYNKSEIYIRSTDSTRTKMTALAAMSAVYPAGGDNWSDEINWTPIPYTTVPVKYDFNMAMFNCPTFTSFYYTSFMSSPSSMEKFSDTLATWSNYVSVNLTDYPMLAYAVYDVYTAQINLGLPLGEELESIWSDIEDTAGGAVDVAFGDDDYKKYQAGVLLNEFFNVIEKFMNGEDTQRVQIYSAHDVNVYAFMAITEIFPRQGVPKYGSAFALELRKVTETGDYVILPVYLKDPKTEEVVYLQVEGCDDLLCSYDTFKEITSGNAMDEDTWRSGCGFTDDLVIDTTTVN</sequence>